<keyword evidence="3" id="KW-1185">Reference proteome</keyword>
<evidence type="ECO:0000313" key="3">
    <source>
        <dbReference type="Proteomes" id="UP001163823"/>
    </source>
</evidence>
<dbReference type="Proteomes" id="UP001163823">
    <property type="component" value="Unassembled WGS sequence"/>
</dbReference>
<name>A0AAD7KKD9_QUISA</name>
<evidence type="ECO:0000313" key="2">
    <source>
        <dbReference type="EMBL" id="KAJ7941465.1"/>
    </source>
</evidence>
<sequence length="106" mass="11996">ISELSNDQRKATSKQPPLKGSKHKKLVFQARFQKVTSRIDGFQDSTIDAVSWEIPCNQVETFLLQPKLFSFPSYFYLDFLSFEFLADRALAIILEGGDFGLSCLGL</sequence>
<feature type="region of interest" description="Disordered" evidence="1">
    <location>
        <begin position="1"/>
        <end position="22"/>
    </location>
</feature>
<accession>A0AAD7KKD9</accession>
<dbReference type="EMBL" id="JARAOO010000276">
    <property type="protein sequence ID" value="KAJ7941465.1"/>
    <property type="molecule type" value="Genomic_DNA"/>
</dbReference>
<protein>
    <submittedName>
        <fullName evidence="2">Uncharacterized protein</fullName>
    </submittedName>
</protein>
<reference evidence="2" key="1">
    <citation type="journal article" date="2023" name="Science">
        <title>Elucidation of the pathway for biosynthesis of saponin adjuvants from the soapbark tree.</title>
        <authorList>
            <person name="Reed J."/>
            <person name="Orme A."/>
            <person name="El-Demerdash A."/>
            <person name="Owen C."/>
            <person name="Martin L.B.B."/>
            <person name="Misra R.C."/>
            <person name="Kikuchi S."/>
            <person name="Rejzek M."/>
            <person name="Martin A.C."/>
            <person name="Harkess A."/>
            <person name="Leebens-Mack J."/>
            <person name="Louveau T."/>
            <person name="Stephenson M.J."/>
            <person name="Osbourn A."/>
        </authorList>
    </citation>
    <scope>NUCLEOTIDE SEQUENCE</scope>
    <source>
        <strain evidence="2">S10</strain>
    </source>
</reference>
<gene>
    <name evidence="2" type="ORF">O6P43_035485</name>
</gene>
<dbReference type="KEGG" id="qsa:O6P43_035485"/>
<dbReference type="AlphaFoldDB" id="A0AAD7KKD9"/>
<organism evidence="2 3">
    <name type="scientific">Quillaja saponaria</name>
    <name type="common">Soap bark tree</name>
    <dbReference type="NCBI Taxonomy" id="32244"/>
    <lineage>
        <taxon>Eukaryota</taxon>
        <taxon>Viridiplantae</taxon>
        <taxon>Streptophyta</taxon>
        <taxon>Embryophyta</taxon>
        <taxon>Tracheophyta</taxon>
        <taxon>Spermatophyta</taxon>
        <taxon>Magnoliopsida</taxon>
        <taxon>eudicotyledons</taxon>
        <taxon>Gunneridae</taxon>
        <taxon>Pentapetalae</taxon>
        <taxon>rosids</taxon>
        <taxon>fabids</taxon>
        <taxon>Fabales</taxon>
        <taxon>Quillajaceae</taxon>
        <taxon>Quillaja</taxon>
    </lineage>
</organism>
<feature type="non-terminal residue" evidence="2">
    <location>
        <position position="1"/>
    </location>
</feature>
<evidence type="ECO:0000256" key="1">
    <source>
        <dbReference type="SAM" id="MobiDB-lite"/>
    </source>
</evidence>
<feature type="compositionally biased region" description="Basic and acidic residues" evidence="1">
    <location>
        <begin position="1"/>
        <end position="10"/>
    </location>
</feature>
<proteinExistence type="predicted"/>
<comment type="caution">
    <text evidence="2">The sequence shown here is derived from an EMBL/GenBank/DDBJ whole genome shotgun (WGS) entry which is preliminary data.</text>
</comment>